<feature type="domain" description="RING-type" evidence="7">
    <location>
        <begin position="298"/>
        <end position="342"/>
    </location>
</feature>
<evidence type="ECO:0000256" key="6">
    <source>
        <dbReference type="SAM" id="MobiDB-lite"/>
    </source>
</evidence>
<dbReference type="PANTHER" id="PTHR13555">
    <property type="entry name" value="C2H2 ZINC FINGER CGI-62-RELATED"/>
    <property type="match status" value="1"/>
</dbReference>
<dbReference type="AlphaFoldDB" id="A0A813H5T9"/>
<dbReference type="PANTHER" id="PTHR13555:SF36">
    <property type="entry name" value="ZINC FINGER C2HC DOMAIN-CONTAINING PROTEIN 1B"/>
    <property type="match status" value="1"/>
</dbReference>
<dbReference type="OrthoDB" id="10255185at2759"/>
<dbReference type="GO" id="GO:0008270">
    <property type="term" value="F:zinc ion binding"/>
    <property type="evidence" value="ECO:0007669"/>
    <property type="project" value="UniProtKB-KW"/>
</dbReference>
<evidence type="ECO:0000256" key="5">
    <source>
        <dbReference type="PROSITE-ProRule" id="PRU00175"/>
    </source>
</evidence>
<gene>
    <name evidence="9" type="ORF">PGLA1383_LOCUS49080</name>
</gene>
<dbReference type="EMBL" id="CAJNNV010030652">
    <property type="protein sequence ID" value="CAE8633167.1"/>
    <property type="molecule type" value="Genomic_DNA"/>
</dbReference>
<evidence type="ECO:0000256" key="1">
    <source>
        <dbReference type="ARBA" id="ARBA00022723"/>
    </source>
</evidence>
<dbReference type="Gene3D" id="3.30.40.10">
    <property type="entry name" value="Zinc/RING finger domain, C3HC4 (zinc finger)"/>
    <property type="match status" value="1"/>
</dbReference>
<sequence length="407" mass="44211">MMYDDTLGGTAFLHADLAVDAPDDGGLAEDPAPAALAEEAAGDSEDRLECPHCGRSFSSQALLLHADVCLLFQERRQAFEAAAQRRVEEAGAAETPPSESEGEGEATDGPRIGGHAAGSRWRQQSDAFQEDMRGARQAVAELRAEQPSALSASSPPQSWDDLVECPHCNRRFCQESAQRHVPRCSSTNSRPTRLVRRLPVFWQPTTPVHRRPLSQPPPAALRGWDDAQQLDAEGADTDVEPAHRTRSVQLLQQLAHMHEAGRPVAAPRAKTPGLSPEELNLVKRNWASAAQLEAFEVCAICLDGREAALGVGEVVMLPCRHMFCRDCICEWLTRRSFCVLCKQDVRPGLAPPGGRPGSAPPGGRAAETAESAVLPRRGRPEASSPGPESSQAQSFHPRRRRSRPPLR</sequence>
<keyword evidence="1" id="KW-0479">Metal-binding</keyword>
<keyword evidence="4" id="KW-0862">Zinc</keyword>
<dbReference type="InterPro" id="IPR017907">
    <property type="entry name" value="Znf_RING_CS"/>
</dbReference>
<evidence type="ECO:0000256" key="4">
    <source>
        <dbReference type="ARBA" id="ARBA00022833"/>
    </source>
</evidence>
<keyword evidence="3 5" id="KW-0863">Zinc-finger</keyword>
<feature type="region of interest" description="Disordered" evidence="6">
    <location>
        <begin position="87"/>
        <end position="125"/>
    </location>
</feature>
<evidence type="ECO:0000259" key="8">
    <source>
        <dbReference type="PROSITE" id="PS52027"/>
    </source>
</evidence>
<organism evidence="9 10">
    <name type="scientific">Polarella glacialis</name>
    <name type="common">Dinoflagellate</name>
    <dbReference type="NCBI Taxonomy" id="89957"/>
    <lineage>
        <taxon>Eukaryota</taxon>
        <taxon>Sar</taxon>
        <taxon>Alveolata</taxon>
        <taxon>Dinophyceae</taxon>
        <taxon>Suessiales</taxon>
        <taxon>Suessiaceae</taxon>
        <taxon>Polarella</taxon>
    </lineage>
</organism>
<feature type="domain" description="C2HC/C3H-type" evidence="8">
    <location>
        <begin position="161"/>
        <end position="190"/>
    </location>
</feature>
<reference evidence="9" key="1">
    <citation type="submission" date="2021-02" db="EMBL/GenBank/DDBJ databases">
        <authorList>
            <person name="Dougan E. K."/>
            <person name="Rhodes N."/>
            <person name="Thang M."/>
            <person name="Chan C."/>
        </authorList>
    </citation>
    <scope>NUCLEOTIDE SEQUENCE</scope>
</reference>
<dbReference type="PROSITE" id="PS52027">
    <property type="entry name" value="ZF_C2HC_C3H"/>
    <property type="match status" value="1"/>
</dbReference>
<dbReference type="InterPro" id="IPR049899">
    <property type="entry name" value="Znf_C2HC_C3H"/>
</dbReference>
<evidence type="ECO:0000313" key="9">
    <source>
        <dbReference type="EMBL" id="CAE8633167.1"/>
    </source>
</evidence>
<keyword evidence="10" id="KW-1185">Reference proteome</keyword>
<dbReference type="InterPro" id="IPR001841">
    <property type="entry name" value="Znf_RING"/>
</dbReference>
<name>A0A813H5T9_POLGL</name>
<evidence type="ECO:0008006" key="11">
    <source>
        <dbReference type="Google" id="ProtNLM"/>
    </source>
</evidence>
<comment type="caution">
    <text evidence="9">The sequence shown here is derived from an EMBL/GenBank/DDBJ whole genome shotgun (WGS) entry which is preliminary data.</text>
</comment>
<feature type="compositionally biased region" description="Low complexity" evidence="6">
    <location>
        <begin position="90"/>
        <end position="99"/>
    </location>
</feature>
<dbReference type="PROSITE" id="PS00518">
    <property type="entry name" value="ZF_RING_1"/>
    <property type="match status" value="1"/>
</dbReference>
<evidence type="ECO:0000256" key="2">
    <source>
        <dbReference type="ARBA" id="ARBA00022737"/>
    </source>
</evidence>
<keyword evidence="2" id="KW-0677">Repeat</keyword>
<feature type="compositionally biased region" description="Basic residues" evidence="6">
    <location>
        <begin position="396"/>
        <end position="407"/>
    </location>
</feature>
<dbReference type="InterPro" id="IPR026319">
    <property type="entry name" value="ZC2HC1A/B-like"/>
</dbReference>
<dbReference type="Proteomes" id="UP000654075">
    <property type="component" value="Unassembled WGS sequence"/>
</dbReference>
<dbReference type="Pfam" id="PF13913">
    <property type="entry name" value="zf-C2HC_2"/>
    <property type="match status" value="2"/>
</dbReference>
<proteinExistence type="predicted"/>
<evidence type="ECO:0000259" key="7">
    <source>
        <dbReference type="PROSITE" id="PS50089"/>
    </source>
</evidence>
<dbReference type="InterPro" id="IPR013083">
    <property type="entry name" value="Znf_RING/FYVE/PHD"/>
</dbReference>
<dbReference type="Pfam" id="PF13639">
    <property type="entry name" value="zf-RING_2"/>
    <property type="match status" value="1"/>
</dbReference>
<dbReference type="SMART" id="SM00184">
    <property type="entry name" value="RING"/>
    <property type="match status" value="1"/>
</dbReference>
<protein>
    <recommendedName>
        <fullName evidence="11">RING-type domain-containing protein</fullName>
    </recommendedName>
</protein>
<evidence type="ECO:0000313" key="10">
    <source>
        <dbReference type="Proteomes" id="UP000654075"/>
    </source>
</evidence>
<accession>A0A813H5T9</accession>
<dbReference type="PROSITE" id="PS50089">
    <property type="entry name" value="ZF_RING_2"/>
    <property type="match status" value="1"/>
</dbReference>
<feature type="region of interest" description="Disordered" evidence="6">
    <location>
        <begin position="349"/>
        <end position="407"/>
    </location>
</feature>
<dbReference type="SUPFAM" id="SSF57850">
    <property type="entry name" value="RING/U-box"/>
    <property type="match status" value="1"/>
</dbReference>
<evidence type="ECO:0000256" key="3">
    <source>
        <dbReference type="ARBA" id="ARBA00022771"/>
    </source>
</evidence>